<feature type="transmembrane region" description="Helical" evidence="3">
    <location>
        <begin position="52"/>
        <end position="73"/>
    </location>
</feature>
<gene>
    <name evidence="4" type="ORF">BZJ21_11875</name>
</gene>
<feature type="coiled-coil region" evidence="1">
    <location>
        <begin position="120"/>
        <end position="184"/>
    </location>
</feature>
<keyword evidence="1" id="KW-0175">Coiled coil</keyword>
<name>A0ABX3KNF3_SALCS</name>
<feature type="transmembrane region" description="Helical" evidence="3">
    <location>
        <begin position="85"/>
        <end position="109"/>
    </location>
</feature>
<feature type="transmembrane region" description="Helical" evidence="3">
    <location>
        <begin position="20"/>
        <end position="46"/>
    </location>
</feature>
<dbReference type="CDD" id="cd14686">
    <property type="entry name" value="bZIP"/>
    <property type="match status" value="1"/>
</dbReference>
<dbReference type="EMBL" id="MUFR01000035">
    <property type="protein sequence ID" value="OOF33230.1"/>
    <property type="molecule type" value="Genomic_DNA"/>
</dbReference>
<evidence type="ECO:0000256" key="2">
    <source>
        <dbReference type="SAM" id="MobiDB-lite"/>
    </source>
</evidence>
<keyword evidence="3" id="KW-1133">Transmembrane helix</keyword>
<accession>A0ABX3KNF3</accession>
<feature type="region of interest" description="Disordered" evidence="2">
    <location>
        <begin position="251"/>
        <end position="281"/>
    </location>
</feature>
<keyword evidence="3" id="KW-0812">Transmembrane</keyword>
<keyword evidence="3" id="KW-0472">Membrane</keyword>
<evidence type="ECO:0000313" key="4">
    <source>
        <dbReference type="EMBL" id="OOF33230.1"/>
    </source>
</evidence>
<feature type="transmembrane region" description="Helical" evidence="3">
    <location>
        <begin position="214"/>
        <end position="235"/>
    </location>
</feature>
<dbReference type="RefSeq" id="WP_077669881.1">
    <property type="nucleotide sequence ID" value="NZ_MUFR01000035.1"/>
</dbReference>
<evidence type="ECO:0000256" key="3">
    <source>
        <dbReference type="SAM" id="Phobius"/>
    </source>
</evidence>
<sequence>MNPVAGPFPRDTYRFPKGRFSIVSVYSFTSAAIVASTIFSLLLFLSLDDNPLMQWLFGALAVIFEAGKFYAWYEFGERRAHSNYTGAASALGFYLILALISIGGSIGGINSATNAAQSEQQQGQAKVAAYDRQIEAIEQQIALNNEAAERYIELDRIATGVARLQRENTQLRKEQQQLALTRDSLPAVAQGSVLGLISNLANTLGVSTDQAQSWLVIFLSVLLDLFAAFFVGVIGEEQRFRHWYHHPHSDPLNATTPATSSETQTTSGQATSLPETPNDETLGFPYTDIKTALAAKTIRCSKKAVSTEYALSQDTVDNLFTQLQKEGLVAKKPNHHYHWIG</sequence>
<feature type="compositionally biased region" description="Low complexity" evidence="2">
    <location>
        <begin position="255"/>
        <end position="267"/>
    </location>
</feature>
<reference evidence="5" key="1">
    <citation type="submission" date="2017-01" db="EMBL/GenBank/DDBJ databases">
        <title>Draft genome of the species Salinivibrio costicola subsp. alcaliphilus.</title>
        <authorList>
            <person name="Lopez-Hermoso C."/>
            <person name="De La Haba R."/>
            <person name="Sanchez-Porro C."/>
            <person name="Ventosa A."/>
        </authorList>
    </citation>
    <scope>NUCLEOTIDE SEQUENCE [LARGE SCALE GENOMIC DNA]</scope>
    <source>
        <strain evidence="5">CBH448</strain>
    </source>
</reference>
<keyword evidence="5" id="KW-1185">Reference proteome</keyword>
<organism evidence="4 5">
    <name type="scientific">Salinivibrio costicola subsp. alcaliphilus</name>
    <dbReference type="NCBI Taxonomy" id="272773"/>
    <lineage>
        <taxon>Bacteria</taxon>
        <taxon>Pseudomonadati</taxon>
        <taxon>Pseudomonadota</taxon>
        <taxon>Gammaproteobacteria</taxon>
        <taxon>Vibrionales</taxon>
        <taxon>Vibrionaceae</taxon>
        <taxon>Salinivibrio</taxon>
    </lineage>
</organism>
<evidence type="ECO:0000256" key="1">
    <source>
        <dbReference type="SAM" id="Coils"/>
    </source>
</evidence>
<evidence type="ECO:0000313" key="5">
    <source>
        <dbReference type="Proteomes" id="UP000189431"/>
    </source>
</evidence>
<comment type="caution">
    <text evidence="4">The sequence shown here is derived from an EMBL/GenBank/DDBJ whole genome shotgun (WGS) entry which is preliminary data.</text>
</comment>
<dbReference type="Proteomes" id="UP000189431">
    <property type="component" value="Unassembled WGS sequence"/>
</dbReference>
<proteinExistence type="predicted"/>
<protein>
    <submittedName>
        <fullName evidence="4">Preprotein translocase subunit SecY</fullName>
    </submittedName>
</protein>